<evidence type="ECO:0000313" key="3">
    <source>
        <dbReference type="EMBL" id="EPE05181.1"/>
    </source>
</evidence>
<dbReference type="PROSITE" id="PS00636">
    <property type="entry name" value="DNAJ_1"/>
    <property type="match status" value="1"/>
</dbReference>
<keyword evidence="4" id="KW-1185">Reference proteome</keyword>
<protein>
    <submittedName>
        <fullName evidence="3">Hsp40 co-chaperone</fullName>
    </submittedName>
</protein>
<dbReference type="AlphaFoldDB" id="S3C0G3"/>
<evidence type="ECO:0000259" key="1">
    <source>
        <dbReference type="PROSITE" id="PS50011"/>
    </source>
</evidence>
<dbReference type="CDD" id="cd00180">
    <property type="entry name" value="PKc"/>
    <property type="match status" value="1"/>
</dbReference>
<dbReference type="HOGENOM" id="CLU_323675_0_0_1"/>
<dbReference type="GO" id="GO:0005634">
    <property type="term" value="C:nucleus"/>
    <property type="evidence" value="ECO:0007669"/>
    <property type="project" value="TreeGrafter"/>
</dbReference>
<organism evidence="3 4">
    <name type="scientific">Ophiostoma piceae (strain UAMH 11346)</name>
    <name type="common">Sap stain fungus</name>
    <dbReference type="NCBI Taxonomy" id="1262450"/>
    <lineage>
        <taxon>Eukaryota</taxon>
        <taxon>Fungi</taxon>
        <taxon>Dikarya</taxon>
        <taxon>Ascomycota</taxon>
        <taxon>Pezizomycotina</taxon>
        <taxon>Sordariomycetes</taxon>
        <taxon>Sordariomycetidae</taxon>
        <taxon>Ophiostomatales</taxon>
        <taxon>Ophiostomataceae</taxon>
        <taxon>Ophiostoma</taxon>
    </lineage>
</organism>
<dbReference type="OrthoDB" id="445556at2759"/>
<dbReference type="SUPFAM" id="SSF46565">
    <property type="entry name" value="Chaperone J-domain"/>
    <property type="match status" value="1"/>
</dbReference>
<sequence length="893" mass="101066">MIPRSPLLYACPYCRAHNALTRSPPRKPAAALSRRLTTRATARPAARPAPPKLALRGMSIVTANSPILCTAKTVLRSAPLKTYATAAHDDELARRRHDSSANPTFSHNWPKARHPTPYEIFDQPKGSPYQKKRFYALAKLYHPDLHHNVPAHMRGLTPAVLIARYRLIVAANNVLSDPQRRKRYDRLGLGWEEHEGSPSYSAGYAGKTPAEQEKERQRAVWEKHNNWRTRPGSAANNATWEDWERWRQDNGFEAKDKQEEQFMSNGGFALVVLVLVFLGGWGQVTRAGSSGTNLVAAQYQNNQHISTTLRGQQTASAPLSRQDRVGSFLERRDGWYDIPKGRACPYPRSKQGLEASSSGCAQYQQKLCSFAHDSLRTMNFYPAITMPMLRLHPLNDAAMRSTLLSYNDACRVLTSYGRPCLELGRWSSRDAPWTTIARLGGSDSDVHFESSLMSPVQCSFRIIGLESIMLYDESRDCSTNIGDPSACHQITGPGGKPWAVPLLDPDPQIFQFINCCVLVGTGVNTIFEAGKDKHGMPLIFEIEWLFETFGTVTTPSLKYGHCYLKMCLSRLPRVVPKPIYPHCKQRKGAFEVWLSSDVALSPSLGSDLSSPDSNRIRYFTYGEPQVGFSSDVYTVVDVDSGQHMARKVIRDSNRVINQKPSAKWKLLVLHEVGMLRHAASKRTVDHLGHSYWKWGAELFTGLMHGTVEDLQITASTDDTCSTKLRWHMLDALDFLEARDIIHRDIKPANILFECHGKQNYRFRLCDFGLAEYADQPMIPRGTRIYAAPETRWTREDGLTCKADVWSLFVTILYSLRDTEFRALADDGAMRTRDDVYDYATDMRFDTNEFLWPMRGMAKFDPKWRSSPRQVMEQIRQSTSEPLSPDSVVQYRLT</sequence>
<dbReference type="InterPro" id="IPR018253">
    <property type="entry name" value="DnaJ_domain_CS"/>
</dbReference>
<dbReference type="STRING" id="1262450.S3C0G3"/>
<dbReference type="eggNOG" id="KOG0578">
    <property type="taxonomic scope" value="Eukaryota"/>
</dbReference>
<dbReference type="Gene3D" id="1.10.287.110">
    <property type="entry name" value="DnaJ domain"/>
    <property type="match status" value="1"/>
</dbReference>
<dbReference type="InterPro" id="IPR001623">
    <property type="entry name" value="DnaJ_domain"/>
</dbReference>
<name>S3C0G3_OPHP1</name>
<dbReference type="PANTHER" id="PTHR44167">
    <property type="entry name" value="OVARIAN-SPECIFIC SERINE/THREONINE-PROTEIN KINASE LOK-RELATED"/>
    <property type="match status" value="1"/>
</dbReference>
<dbReference type="EMBL" id="KE148157">
    <property type="protein sequence ID" value="EPE05181.1"/>
    <property type="molecule type" value="Genomic_DNA"/>
</dbReference>
<dbReference type="PROSITE" id="PS00108">
    <property type="entry name" value="PROTEIN_KINASE_ST"/>
    <property type="match status" value="1"/>
</dbReference>
<dbReference type="InterPro" id="IPR000719">
    <property type="entry name" value="Prot_kinase_dom"/>
</dbReference>
<proteinExistence type="predicted"/>
<dbReference type="GO" id="GO:0005524">
    <property type="term" value="F:ATP binding"/>
    <property type="evidence" value="ECO:0007669"/>
    <property type="project" value="InterPro"/>
</dbReference>
<dbReference type="Pfam" id="PF00069">
    <property type="entry name" value="Pkinase"/>
    <property type="match status" value="1"/>
</dbReference>
<dbReference type="PANTHER" id="PTHR44167:SF24">
    <property type="entry name" value="SERINE_THREONINE-PROTEIN KINASE CHK2"/>
    <property type="match status" value="1"/>
</dbReference>
<accession>S3C0G3</accession>
<dbReference type="SUPFAM" id="SSF56112">
    <property type="entry name" value="Protein kinase-like (PK-like)"/>
    <property type="match status" value="1"/>
</dbReference>
<dbReference type="GO" id="GO:0044773">
    <property type="term" value="P:mitotic DNA damage checkpoint signaling"/>
    <property type="evidence" value="ECO:0007669"/>
    <property type="project" value="TreeGrafter"/>
</dbReference>
<dbReference type="VEuPathDB" id="FungiDB:F503_03786"/>
<evidence type="ECO:0000259" key="2">
    <source>
        <dbReference type="PROSITE" id="PS50076"/>
    </source>
</evidence>
<dbReference type="SMART" id="SM00220">
    <property type="entry name" value="S_TKc"/>
    <property type="match status" value="1"/>
</dbReference>
<gene>
    <name evidence="3" type="ORF">F503_03786</name>
</gene>
<feature type="domain" description="Protein kinase" evidence="1">
    <location>
        <begin position="618"/>
        <end position="883"/>
    </location>
</feature>
<dbReference type="GO" id="GO:0004674">
    <property type="term" value="F:protein serine/threonine kinase activity"/>
    <property type="evidence" value="ECO:0007669"/>
    <property type="project" value="TreeGrafter"/>
</dbReference>
<dbReference type="Gene3D" id="1.10.510.10">
    <property type="entry name" value="Transferase(Phosphotransferase) domain 1"/>
    <property type="match status" value="1"/>
</dbReference>
<dbReference type="InterPro" id="IPR008271">
    <property type="entry name" value="Ser/Thr_kinase_AS"/>
</dbReference>
<reference evidence="3 4" key="1">
    <citation type="journal article" date="2013" name="BMC Genomics">
        <title>The genome and transcriptome of the pine saprophyte Ophiostoma piceae, and a comparison with the bark beetle-associated pine pathogen Grosmannia clavigera.</title>
        <authorList>
            <person name="Haridas S."/>
            <person name="Wang Y."/>
            <person name="Lim L."/>
            <person name="Massoumi Alamouti S."/>
            <person name="Jackman S."/>
            <person name="Docking R."/>
            <person name="Robertson G."/>
            <person name="Birol I."/>
            <person name="Bohlmann J."/>
            <person name="Breuil C."/>
        </authorList>
    </citation>
    <scope>NUCLEOTIDE SEQUENCE [LARGE SCALE GENOMIC DNA]</scope>
    <source>
        <strain evidence="3 4">UAMH 11346</strain>
    </source>
</reference>
<dbReference type="PROSITE" id="PS50011">
    <property type="entry name" value="PROTEIN_KINASE_DOM"/>
    <property type="match status" value="1"/>
</dbReference>
<dbReference type="InterPro" id="IPR036869">
    <property type="entry name" value="J_dom_sf"/>
</dbReference>
<dbReference type="CDD" id="cd06257">
    <property type="entry name" value="DnaJ"/>
    <property type="match status" value="1"/>
</dbReference>
<dbReference type="Proteomes" id="UP000016923">
    <property type="component" value="Unassembled WGS sequence"/>
</dbReference>
<feature type="domain" description="J" evidence="2">
    <location>
        <begin position="116"/>
        <end position="188"/>
    </location>
</feature>
<dbReference type="GO" id="GO:0005737">
    <property type="term" value="C:cytoplasm"/>
    <property type="evidence" value="ECO:0007669"/>
    <property type="project" value="TreeGrafter"/>
</dbReference>
<dbReference type="PROSITE" id="PS50076">
    <property type="entry name" value="DNAJ_2"/>
    <property type="match status" value="1"/>
</dbReference>
<evidence type="ECO:0000313" key="4">
    <source>
        <dbReference type="Proteomes" id="UP000016923"/>
    </source>
</evidence>
<dbReference type="InterPro" id="IPR011009">
    <property type="entry name" value="Kinase-like_dom_sf"/>
</dbReference>